<keyword evidence="3" id="KW-1185">Reference proteome</keyword>
<feature type="compositionally biased region" description="Low complexity" evidence="1">
    <location>
        <begin position="269"/>
        <end position="284"/>
    </location>
</feature>
<sequence length="356" mass="37513">MQSLVDKTVVTSPYGEIEAEFCYEDMTDFCFTYDMFDHVSENDCLLAVEMRRSQGFVTKKFSAKLKAGSPRPKSGRFDDGDGSFCSASVSKRQSPLSGPVGTRGGGSTQLSYSASNSRRHFRQHVDSMVLRGRQVARAIVADDSSCEVLSCNPRRVVPSVTGGGVSIGGDPRVAGRPGEVVARSGKEGSRFREEVRELYGDLGISISMGAVNPTVAARESVYAAKGKAKQLQAENQGPSSTDSTASIAFGIRLEQQLNYRGEDLRGQQISNSISSPSIPGSSRPNVGSLRAGSGPDLMGLVSGIATGSTKQTTPSRPIGQEVTLGSGIAAKRTREVESAIEDSGALSFFSGEAGAG</sequence>
<accession>A0A1R3K1D9</accession>
<evidence type="ECO:0000313" key="3">
    <source>
        <dbReference type="Proteomes" id="UP000187203"/>
    </source>
</evidence>
<feature type="region of interest" description="Disordered" evidence="1">
    <location>
        <begin position="269"/>
        <end position="292"/>
    </location>
</feature>
<protein>
    <submittedName>
        <fullName evidence="2">Uncharacterized protein</fullName>
    </submittedName>
</protein>
<dbReference type="AlphaFoldDB" id="A0A1R3K1D9"/>
<dbReference type="EMBL" id="AWUE01014890">
    <property type="protein sequence ID" value="OMP00905.1"/>
    <property type="molecule type" value="Genomic_DNA"/>
</dbReference>
<reference evidence="3" key="1">
    <citation type="submission" date="2013-09" db="EMBL/GenBank/DDBJ databases">
        <title>Corchorus olitorius genome sequencing.</title>
        <authorList>
            <person name="Alam M."/>
            <person name="Haque M.S."/>
            <person name="Islam M.S."/>
            <person name="Emdad E.M."/>
            <person name="Islam M.M."/>
            <person name="Ahmed B."/>
            <person name="Halim A."/>
            <person name="Hossen Q.M.M."/>
            <person name="Hossain M.Z."/>
            <person name="Ahmed R."/>
            <person name="Khan M.M."/>
            <person name="Islam R."/>
            <person name="Rashid M.M."/>
            <person name="Khan S.A."/>
            <person name="Rahman M.S."/>
            <person name="Alam M."/>
            <person name="Yahiya A.S."/>
            <person name="Khan M.S."/>
            <person name="Azam M.S."/>
            <person name="Haque T."/>
            <person name="Lashkar M.Z.H."/>
            <person name="Akhand A.I."/>
            <person name="Morshed G."/>
            <person name="Roy S."/>
            <person name="Uddin K.S."/>
            <person name="Rabeya T."/>
            <person name="Hossain A.S."/>
            <person name="Chowdhury A."/>
            <person name="Snigdha A.R."/>
            <person name="Mortoza M.S."/>
            <person name="Matin S.A."/>
            <person name="Hoque S.M.E."/>
            <person name="Islam M.K."/>
            <person name="Roy D.K."/>
            <person name="Haider R."/>
            <person name="Moosa M.M."/>
            <person name="Elias S.M."/>
            <person name="Hasan A.M."/>
            <person name="Jahan S."/>
            <person name="Shafiuddin M."/>
            <person name="Mahmood N."/>
            <person name="Shommy N.S."/>
        </authorList>
    </citation>
    <scope>NUCLEOTIDE SEQUENCE [LARGE SCALE GENOMIC DNA]</scope>
    <source>
        <strain evidence="3">cv. O-4</strain>
    </source>
</reference>
<gene>
    <name evidence="2" type="ORF">COLO4_12273</name>
</gene>
<evidence type="ECO:0000313" key="2">
    <source>
        <dbReference type="EMBL" id="OMP00905.1"/>
    </source>
</evidence>
<evidence type="ECO:0000256" key="1">
    <source>
        <dbReference type="SAM" id="MobiDB-lite"/>
    </source>
</evidence>
<proteinExistence type="predicted"/>
<name>A0A1R3K1D9_9ROSI</name>
<feature type="compositionally biased region" description="Polar residues" evidence="1">
    <location>
        <begin position="86"/>
        <end position="96"/>
    </location>
</feature>
<comment type="caution">
    <text evidence="2">The sequence shown here is derived from an EMBL/GenBank/DDBJ whole genome shotgun (WGS) entry which is preliminary data.</text>
</comment>
<organism evidence="2 3">
    <name type="scientific">Corchorus olitorius</name>
    <dbReference type="NCBI Taxonomy" id="93759"/>
    <lineage>
        <taxon>Eukaryota</taxon>
        <taxon>Viridiplantae</taxon>
        <taxon>Streptophyta</taxon>
        <taxon>Embryophyta</taxon>
        <taxon>Tracheophyta</taxon>
        <taxon>Spermatophyta</taxon>
        <taxon>Magnoliopsida</taxon>
        <taxon>eudicotyledons</taxon>
        <taxon>Gunneridae</taxon>
        <taxon>Pentapetalae</taxon>
        <taxon>rosids</taxon>
        <taxon>malvids</taxon>
        <taxon>Malvales</taxon>
        <taxon>Malvaceae</taxon>
        <taxon>Grewioideae</taxon>
        <taxon>Apeibeae</taxon>
        <taxon>Corchorus</taxon>
    </lineage>
</organism>
<feature type="region of interest" description="Disordered" evidence="1">
    <location>
        <begin position="86"/>
        <end position="116"/>
    </location>
</feature>
<dbReference type="Proteomes" id="UP000187203">
    <property type="component" value="Unassembled WGS sequence"/>
</dbReference>